<name>A0AAV6G6C3_9TELE</name>
<gene>
    <name evidence="1" type="ORF">AALO_G00195360</name>
</gene>
<accession>A0AAV6G6C3</accession>
<dbReference type="EMBL" id="JADWDJ010000014">
    <property type="protein sequence ID" value="KAG5270683.1"/>
    <property type="molecule type" value="Genomic_DNA"/>
</dbReference>
<organism evidence="1 2">
    <name type="scientific">Alosa alosa</name>
    <name type="common">allis shad</name>
    <dbReference type="NCBI Taxonomy" id="278164"/>
    <lineage>
        <taxon>Eukaryota</taxon>
        <taxon>Metazoa</taxon>
        <taxon>Chordata</taxon>
        <taxon>Craniata</taxon>
        <taxon>Vertebrata</taxon>
        <taxon>Euteleostomi</taxon>
        <taxon>Actinopterygii</taxon>
        <taxon>Neopterygii</taxon>
        <taxon>Teleostei</taxon>
        <taxon>Clupei</taxon>
        <taxon>Clupeiformes</taxon>
        <taxon>Clupeoidei</taxon>
        <taxon>Clupeidae</taxon>
        <taxon>Alosa</taxon>
    </lineage>
</organism>
<protein>
    <submittedName>
        <fullName evidence="1">Uncharacterized protein</fullName>
    </submittedName>
</protein>
<sequence length="103" mass="11950">MALSTQSQRCPPAKHDDRGIIITTLPPLWMHLTPRLRFCHTPLSPFLLFPTEFLHYHRAVGKLLNKCKLWRRQQVPSVDSVQGEYPLLGFMEPFPFVLPITDI</sequence>
<proteinExistence type="predicted"/>
<dbReference type="AlphaFoldDB" id="A0AAV6G6C3"/>
<dbReference type="Proteomes" id="UP000823561">
    <property type="component" value="Chromosome 14"/>
</dbReference>
<evidence type="ECO:0000313" key="2">
    <source>
        <dbReference type="Proteomes" id="UP000823561"/>
    </source>
</evidence>
<reference evidence="1" key="1">
    <citation type="submission" date="2020-10" db="EMBL/GenBank/DDBJ databases">
        <title>Chromosome-scale genome assembly of the Allis shad, Alosa alosa.</title>
        <authorList>
            <person name="Margot Z."/>
            <person name="Christophe K."/>
            <person name="Cabau C."/>
            <person name="Louis A."/>
            <person name="Berthelot C."/>
            <person name="Parey E."/>
            <person name="Roest Crollius H."/>
            <person name="Montfort J."/>
            <person name="Robinson-Rechavi M."/>
            <person name="Bucao C."/>
            <person name="Bouchez O."/>
            <person name="Gislard M."/>
            <person name="Lluch J."/>
            <person name="Milhes M."/>
            <person name="Lampietro C."/>
            <person name="Lopez Roques C."/>
            <person name="Donnadieu C."/>
            <person name="Braasch I."/>
            <person name="Desvignes T."/>
            <person name="Postlethwait J."/>
            <person name="Bobe J."/>
            <person name="Guiguen Y."/>
        </authorList>
    </citation>
    <scope>NUCLEOTIDE SEQUENCE</scope>
    <source>
        <strain evidence="1">M-15738</strain>
        <tissue evidence="1">Blood</tissue>
    </source>
</reference>
<evidence type="ECO:0000313" key="1">
    <source>
        <dbReference type="EMBL" id="KAG5270683.1"/>
    </source>
</evidence>
<keyword evidence="2" id="KW-1185">Reference proteome</keyword>
<comment type="caution">
    <text evidence="1">The sequence shown here is derived from an EMBL/GenBank/DDBJ whole genome shotgun (WGS) entry which is preliminary data.</text>
</comment>